<reference evidence="3 5" key="3">
    <citation type="submission" date="2018-06" db="EMBL/GenBank/DDBJ databases">
        <authorList>
            <consortium name="Pathogen Informatics"/>
            <person name="Doyle S."/>
        </authorList>
    </citation>
    <scope>NUCLEOTIDE SEQUENCE [LARGE SCALE GENOMIC DNA]</scope>
    <source>
        <strain evidence="3 5">NCTC13159</strain>
    </source>
</reference>
<feature type="signal peptide" evidence="1">
    <location>
        <begin position="1"/>
        <end position="37"/>
    </location>
</feature>
<dbReference type="AlphaFoldDB" id="A0AAJ5D2F2"/>
<evidence type="ECO:0008006" key="6">
    <source>
        <dbReference type="Google" id="ProtNLM"/>
    </source>
</evidence>
<dbReference type="EMBL" id="UGSJ01000001">
    <property type="protein sequence ID" value="SUA92677.1"/>
    <property type="molecule type" value="Genomic_DNA"/>
</dbReference>
<name>A0AAJ5D2F2_PANPU</name>
<dbReference type="Proteomes" id="UP000035086">
    <property type="component" value="Chromosome"/>
</dbReference>
<evidence type="ECO:0000313" key="4">
    <source>
        <dbReference type="Proteomes" id="UP000035086"/>
    </source>
</evidence>
<proteinExistence type="predicted"/>
<dbReference type="RefSeq" id="WP_039404354.1">
    <property type="nucleotide sequence ID" value="NZ_CP010310.2"/>
</dbReference>
<dbReference type="EMBL" id="CP010310">
    <property type="protein sequence ID" value="AJC19339.1"/>
    <property type="molecule type" value="Genomic_DNA"/>
</dbReference>
<reference evidence="4" key="1">
    <citation type="submission" date="2014-12" db="EMBL/GenBank/DDBJ databases">
        <title>Complete Genome Sequencing of Pandoraea pulmonicola DSM 16583.</title>
        <authorList>
            <person name="Chan K.-G."/>
        </authorList>
    </citation>
    <scope>NUCLEOTIDE SEQUENCE [LARGE SCALE GENOMIC DNA]</scope>
    <source>
        <strain evidence="4">DSM 16583</strain>
    </source>
</reference>
<sequence>MRSLRTLWFFPVARRTAAPPAASLASPASLTSLAALACATLLSACASKGVPPNPPLTEDTLDEYALVIVGLDTPLQSTWGPWTFSDESQTVNGILANKVIRTLNTNPPTRGFIAMRVSPLMRNERFGPIEFTPADNSYRFNYCKGRKVPTVQVRRGDVIYAGTLGLDSHDGQVWLRTAFDMAGARRFVQANYPSLADKLQPQPFTYYEVRSQPVCR</sequence>
<evidence type="ECO:0000313" key="2">
    <source>
        <dbReference type="EMBL" id="AJC19339.1"/>
    </source>
</evidence>
<dbReference type="Proteomes" id="UP000254589">
    <property type="component" value="Unassembled WGS sequence"/>
</dbReference>
<dbReference type="KEGG" id="ppul:RO07_00410"/>
<reference evidence="2" key="2">
    <citation type="submission" date="2016-11" db="EMBL/GenBank/DDBJ databases">
        <title>Complete Genome Sequencing of Pandoraea pulmonicola DSM 16583.</title>
        <authorList>
            <person name="Chan K.-G."/>
        </authorList>
    </citation>
    <scope>NUCLEOTIDE SEQUENCE</scope>
    <source>
        <strain evidence="2">DSM 16583</strain>
    </source>
</reference>
<evidence type="ECO:0000313" key="5">
    <source>
        <dbReference type="Proteomes" id="UP000254589"/>
    </source>
</evidence>
<evidence type="ECO:0000256" key="1">
    <source>
        <dbReference type="SAM" id="SignalP"/>
    </source>
</evidence>
<accession>A0AAJ5D2F2</accession>
<protein>
    <recommendedName>
        <fullName evidence="6">DUF4136 domain-containing protein</fullName>
    </recommendedName>
</protein>
<keyword evidence="4" id="KW-1185">Reference proteome</keyword>
<keyword evidence="1" id="KW-0732">Signal</keyword>
<feature type="chain" id="PRO_5042485700" description="DUF4136 domain-containing protein" evidence="1">
    <location>
        <begin position="38"/>
        <end position="216"/>
    </location>
</feature>
<evidence type="ECO:0000313" key="3">
    <source>
        <dbReference type="EMBL" id="SUA92677.1"/>
    </source>
</evidence>
<organism evidence="3 5">
    <name type="scientific">Pandoraea pulmonicola</name>
    <dbReference type="NCBI Taxonomy" id="93221"/>
    <lineage>
        <taxon>Bacteria</taxon>
        <taxon>Pseudomonadati</taxon>
        <taxon>Pseudomonadota</taxon>
        <taxon>Betaproteobacteria</taxon>
        <taxon>Burkholderiales</taxon>
        <taxon>Burkholderiaceae</taxon>
        <taxon>Pandoraea</taxon>
    </lineage>
</organism>
<gene>
    <name evidence="3" type="ORF">NCTC13159_04213</name>
    <name evidence="2" type="ORF">RO07_00410</name>
</gene>